<proteinExistence type="predicted"/>
<keyword evidence="3" id="KW-1185">Reference proteome</keyword>
<feature type="signal peptide" evidence="1">
    <location>
        <begin position="1"/>
        <end position="17"/>
    </location>
</feature>
<accession>A0ABR1RIA0</accession>
<dbReference type="Proteomes" id="UP001396898">
    <property type="component" value="Unassembled WGS sequence"/>
</dbReference>
<feature type="chain" id="PRO_5046264465" evidence="1">
    <location>
        <begin position="18"/>
        <end position="220"/>
    </location>
</feature>
<evidence type="ECO:0000313" key="2">
    <source>
        <dbReference type="EMBL" id="KAK8013000.1"/>
    </source>
</evidence>
<reference evidence="2 3" key="1">
    <citation type="submission" date="2023-01" db="EMBL/GenBank/DDBJ databases">
        <title>Analysis of 21 Apiospora genomes using comparative genomics revels a genus with tremendous synthesis potential of carbohydrate active enzymes and secondary metabolites.</title>
        <authorList>
            <person name="Sorensen T."/>
        </authorList>
    </citation>
    <scope>NUCLEOTIDE SEQUENCE [LARGE SCALE GENOMIC DNA]</scope>
    <source>
        <strain evidence="2 3">CBS 20057</strain>
    </source>
</reference>
<keyword evidence="1" id="KW-0732">Signal</keyword>
<gene>
    <name evidence="2" type="ORF">PG991_010375</name>
</gene>
<protein>
    <submittedName>
        <fullName evidence="2">Uncharacterized protein</fullName>
    </submittedName>
</protein>
<sequence>MQFSNLLSAFLATLAVASPIANPEPEAAVTARNDLYEGVDARLEARAKGDTKPYELLSQVHSDLKDKEWYVFEQKFPLGEHFPHDDNERDEVQKLQAKLGYTHIQIITGQVKEEKKQGKVVKRDFVSLTYHHLFKATKVSNSDIKTESKAWGYRKEYDPKHFNFVKQTTKAKIDALGDFNAGRKLSSFTKTDKKYQKDHKTYSVDNNNCLSYVTAAKKTL</sequence>
<organism evidence="2 3">
    <name type="scientific">Apiospora marii</name>
    <dbReference type="NCBI Taxonomy" id="335849"/>
    <lineage>
        <taxon>Eukaryota</taxon>
        <taxon>Fungi</taxon>
        <taxon>Dikarya</taxon>
        <taxon>Ascomycota</taxon>
        <taxon>Pezizomycotina</taxon>
        <taxon>Sordariomycetes</taxon>
        <taxon>Xylariomycetidae</taxon>
        <taxon>Amphisphaeriales</taxon>
        <taxon>Apiosporaceae</taxon>
        <taxon>Apiospora</taxon>
    </lineage>
</organism>
<comment type="caution">
    <text evidence="2">The sequence shown here is derived from an EMBL/GenBank/DDBJ whole genome shotgun (WGS) entry which is preliminary data.</text>
</comment>
<dbReference type="EMBL" id="JAQQWI010000015">
    <property type="protein sequence ID" value="KAK8013000.1"/>
    <property type="molecule type" value="Genomic_DNA"/>
</dbReference>
<evidence type="ECO:0000313" key="3">
    <source>
        <dbReference type="Proteomes" id="UP001396898"/>
    </source>
</evidence>
<evidence type="ECO:0000256" key="1">
    <source>
        <dbReference type="SAM" id="SignalP"/>
    </source>
</evidence>
<name>A0ABR1RIA0_9PEZI</name>